<sequence>MAKDFRVVGPKPQTKLLLDHFSDKPSISAVEAAALYRIRSLSRRIVDLTNEGYRFSKQHSVDPTGQRYVRYHFLGASA</sequence>
<accession>A0ABX2CAD4</accession>
<evidence type="ECO:0000313" key="2">
    <source>
        <dbReference type="EMBL" id="NPU64615.1"/>
    </source>
</evidence>
<comment type="caution">
    <text evidence="2">The sequence shown here is derived from an EMBL/GenBank/DDBJ whole genome shotgun (WGS) entry which is preliminary data.</text>
</comment>
<dbReference type="RefSeq" id="WP_172109648.1">
    <property type="nucleotide sequence ID" value="NZ_JABFDN010000001.1"/>
</dbReference>
<reference evidence="2" key="1">
    <citation type="submission" date="2020-05" db="EMBL/GenBank/DDBJ databases">
        <title>Nod-independent and nitrogen-fixing Bradyrhizobium aeschynomene sp. nov. isolated from nodules of Aeschynomene indica.</title>
        <authorList>
            <person name="Zhang Z."/>
        </authorList>
    </citation>
    <scope>NUCLEOTIDE SEQUENCE</scope>
    <source>
        <strain evidence="2">83012</strain>
    </source>
</reference>
<dbReference type="InterPro" id="IPR055245">
    <property type="entry name" value="HTH_proteobacteria"/>
</dbReference>
<evidence type="ECO:0000313" key="3">
    <source>
        <dbReference type="Proteomes" id="UP000886476"/>
    </source>
</evidence>
<evidence type="ECO:0000259" key="1">
    <source>
        <dbReference type="Pfam" id="PF14090"/>
    </source>
</evidence>
<proteinExistence type="predicted"/>
<protein>
    <recommendedName>
        <fullName evidence="1">Winged helix-turn-helix domain-containing protein</fullName>
    </recommendedName>
</protein>
<dbReference type="EMBL" id="JABFDN010000001">
    <property type="protein sequence ID" value="NPU64615.1"/>
    <property type="molecule type" value="Genomic_DNA"/>
</dbReference>
<organism evidence="2 3">
    <name type="scientific">Bradyrhizobium aeschynomenes</name>
    <dbReference type="NCBI Taxonomy" id="2734909"/>
    <lineage>
        <taxon>Bacteria</taxon>
        <taxon>Pseudomonadati</taxon>
        <taxon>Pseudomonadota</taxon>
        <taxon>Alphaproteobacteria</taxon>
        <taxon>Hyphomicrobiales</taxon>
        <taxon>Nitrobacteraceae</taxon>
        <taxon>Bradyrhizobium</taxon>
    </lineage>
</organism>
<feature type="domain" description="Winged helix-turn-helix" evidence="1">
    <location>
        <begin position="12"/>
        <end position="71"/>
    </location>
</feature>
<name>A0ABX2CAD4_9BRAD</name>
<gene>
    <name evidence="2" type="ORF">HL667_06360</name>
</gene>
<keyword evidence="3" id="KW-1185">Reference proteome</keyword>
<dbReference type="Pfam" id="PF14090">
    <property type="entry name" value="HTH_39"/>
    <property type="match status" value="1"/>
</dbReference>
<dbReference type="Proteomes" id="UP000886476">
    <property type="component" value="Unassembled WGS sequence"/>
</dbReference>